<comment type="caution">
    <text evidence="1">The sequence shown here is derived from an EMBL/GenBank/DDBJ whole genome shotgun (WGS) entry which is preliminary data.</text>
</comment>
<accession>A0A4Y2VQZ1</accession>
<sequence length="149" mass="16698">MRDHLSRQKGTYLHGHYITFRVVSLHRNAALPEFLPLGLPGMRPGNPLLQAYQALSAIGSLCHFLAVFQLFFSTLEACVTLKIHCTTHGNIAVNLLHPVKQLCCRFTELHTKFHIYSVHVGTAKMITRIVAKARAAELPVHKIQCLLAH</sequence>
<dbReference type="AlphaFoldDB" id="A0A4Y2VQZ1"/>
<dbReference type="EMBL" id="BGPR01050857">
    <property type="protein sequence ID" value="GBO27803.1"/>
    <property type="molecule type" value="Genomic_DNA"/>
</dbReference>
<protein>
    <submittedName>
        <fullName evidence="1">Uncharacterized protein</fullName>
    </submittedName>
</protein>
<keyword evidence="2" id="KW-1185">Reference proteome</keyword>
<evidence type="ECO:0000313" key="2">
    <source>
        <dbReference type="Proteomes" id="UP000499080"/>
    </source>
</evidence>
<name>A0A4Y2VQZ1_ARAVE</name>
<gene>
    <name evidence="1" type="ORF">AVEN_87204_1</name>
</gene>
<evidence type="ECO:0000313" key="1">
    <source>
        <dbReference type="EMBL" id="GBO27803.1"/>
    </source>
</evidence>
<proteinExistence type="predicted"/>
<organism evidence="1 2">
    <name type="scientific">Araneus ventricosus</name>
    <name type="common">Orbweaver spider</name>
    <name type="synonym">Epeira ventricosa</name>
    <dbReference type="NCBI Taxonomy" id="182803"/>
    <lineage>
        <taxon>Eukaryota</taxon>
        <taxon>Metazoa</taxon>
        <taxon>Ecdysozoa</taxon>
        <taxon>Arthropoda</taxon>
        <taxon>Chelicerata</taxon>
        <taxon>Arachnida</taxon>
        <taxon>Araneae</taxon>
        <taxon>Araneomorphae</taxon>
        <taxon>Entelegynae</taxon>
        <taxon>Araneoidea</taxon>
        <taxon>Araneidae</taxon>
        <taxon>Araneus</taxon>
    </lineage>
</organism>
<dbReference type="Proteomes" id="UP000499080">
    <property type="component" value="Unassembled WGS sequence"/>
</dbReference>
<reference evidence="1 2" key="1">
    <citation type="journal article" date="2019" name="Sci. Rep.">
        <title>Orb-weaving spider Araneus ventricosus genome elucidates the spidroin gene catalogue.</title>
        <authorList>
            <person name="Kono N."/>
            <person name="Nakamura H."/>
            <person name="Ohtoshi R."/>
            <person name="Moran D.A.P."/>
            <person name="Shinohara A."/>
            <person name="Yoshida Y."/>
            <person name="Fujiwara M."/>
            <person name="Mori M."/>
            <person name="Tomita M."/>
            <person name="Arakawa K."/>
        </authorList>
    </citation>
    <scope>NUCLEOTIDE SEQUENCE [LARGE SCALE GENOMIC DNA]</scope>
</reference>